<organism evidence="1 2">
    <name type="scientific">Pelagibius litoralis</name>
    <dbReference type="NCBI Taxonomy" id="374515"/>
    <lineage>
        <taxon>Bacteria</taxon>
        <taxon>Pseudomonadati</taxon>
        <taxon>Pseudomonadota</taxon>
        <taxon>Alphaproteobacteria</taxon>
        <taxon>Rhodospirillales</taxon>
        <taxon>Rhodovibrionaceae</taxon>
        <taxon>Pelagibius</taxon>
    </lineage>
</organism>
<comment type="caution">
    <text evidence="1">The sequence shown here is derived from an EMBL/GenBank/DDBJ whole genome shotgun (WGS) entry which is preliminary data.</text>
</comment>
<name>A0A967F392_9PROT</name>
<protein>
    <submittedName>
        <fullName evidence="1">Uncharacterized protein</fullName>
    </submittedName>
</protein>
<keyword evidence="2" id="KW-1185">Reference proteome</keyword>
<evidence type="ECO:0000313" key="1">
    <source>
        <dbReference type="EMBL" id="NIA72188.1"/>
    </source>
</evidence>
<dbReference type="EMBL" id="JAAQPH010000035">
    <property type="protein sequence ID" value="NIA72188.1"/>
    <property type="molecule type" value="Genomic_DNA"/>
</dbReference>
<evidence type="ECO:0000313" key="2">
    <source>
        <dbReference type="Proteomes" id="UP000761264"/>
    </source>
</evidence>
<dbReference type="Proteomes" id="UP000761264">
    <property type="component" value="Unassembled WGS sequence"/>
</dbReference>
<dbReference type="AlphaFoldDB" id="A0A967F392"/>
<accession>A0A967F392</accession>
<dbReference type="RefSeq" id="WP_167231115.1">
    <property type="nucleotide sequence ID" value="NZ_JAAQPH010000035.1"/>
</dbReference>
<reference evidence="1" key="1">
    <citation type="submission" date="2020-03" db="EMBL/GenBank/DDBJ databases">
        <title>Genome of Pelagibius litoralis DSM 21314T.</title>
        <authorList>
            <person name="Wang G."/>
        </authorList>
    </citation>
    <scope>NUCLEOTIDE SEQUENCE</scope>
    <source>
        <strain evidence="1">DSM 21314</strain>
    </source>
</reference>
<sequence>MRKPALWRIGPVRIGQVRIARSAAPALIAAALMTVTLGAETAAACTSIGSSVFCGTRGSHNTVGNTLIFNNGPAGQRLGNFAVTGSPPRTSVIRGAPSRGLAQPRTYRGVATPKRFGSVPAFESRIAALRAEILALEAQEQLRKLNLTPAQDAAKADMPPALIRALRLAQEAREKKVSATE</sequence>
<gene>
    <name evidence="1" type="ORF">HBA54_26715</name>
</gene>
<proteinExistence type="predicted"/>